<evidence type="ECO:0000259" key="6">
    <source>
        <dbReference type="Pfam" id="PF02826"/>
    </source>
</evidence>
<dbReference type="OrthoDB" id="9793626at2"/>
<dbReference type="Gene3D" id="3.40.50.720">
    <property type="entry name" value="NAD(P)-binding Rossmann-like Domain"/>
    <property type="match status" value="2"/>
</dbReference>
<name>A0A4D7BEE5_9HYPH</name>
<dbReference type="Pfam" id="PF02826">
    <property type="entry name" value="2-Hacid_dh_C"/>
    <property type="match status" value="1"/>
</dbReference>
<gene>
    <name evidence="7" type="ORF">E8M01_20050</name>
</gene>
<dbReference type="AlphaFoldDB" id="A0A4D7BEE5"/>
<keyword evidence="8" id="KW-1185">Reference proteome</keyword>
<protein>
    <submittedName>
        <fullName evidence="7">D-glycerate dehydrogenase</fullName>
    </submittedName>
</protein>
<dbReference type="CDD" id="cd05301">
    <property type="entry name" value="GDH"/>
    <property type="match status" value="1"/>
</dbReference>
<dbReference type="Pfam" id="PF00389">
    <property type="entry name" value="2-Hacid_dh"/>
    <property type="match status" value="1"/>
</dbReference>
<dbReference type="PANTHER" id="PTHR10996:SF283">
    <property type="entry name" value="GLYOXYLATE_HYDROXYPYRUVATE REDUCTASE B"/>
    <property type="match status" value="1"/>
</dbReference>
<dbReference type="InterPro" id="IPR006139">
    <property type="entry name" value="D-isomer_2_OHA_DH_cat_dom"/>
</dbReference>
<dbReference type="Proteomes" id="UP000298781">
    <property type="component" value="Chromosome"/>
</dbReference>
<dbReference type="EMBL" id="CP039690">
    <property type="protein sequence ID" value="QCI66307.1"/>
    <property type="molecule type" value="Genomic_DNA"/>
</dbReference>
<dbReference type="GO" id="GO:0005829">
    <property type="term" value="C:cytosol"/>
    <property type="evidence" value="ECO:0007669"/>
    <property type="project" value="TreeGrafter"/>
</dbReference>
<evidence type="ECO:0000256" key="3">
    <source>
        <dbReference type="ARBA" id="ARBA00023027"/>
    </source>
</evidence>
<feature type="domain" description="D-isomer specific 2-hydroxyacid dehydrogenase NAD-binding" evidence="6">
    <location>
        <begin position="112"/>
        <end position="288"/>
    </location>
</feature>
<reference evidence="7 8" key="1">
    <citation type="submission" date="2019-04" db="EMBL/GenBank/DDBJ databases">
        <title>Phreatobacter aquaticus sp. nov.</title>
        <authorList>
            <person name="Choi A."/>
        </authorList>
    </citation>
    <scope>NUCLEOTIDE SEQUENCE [LARGE SCALE GENOMIC DNA]</scope>
    <source>
        <strain evidence="7 8">KCTC 52518</strain>
    </source>
</reference>
<dbReference type="RefSeq" id="WP_136961751.1">
    <property type="nucleotide sequence ID" value="NZ_CP039690.1"/>
</dbReference>
<dbReference type="PROSITE" id="PS00671">
    <property type="entry name" value="D_2_HYDROXYACID_DH_3"/>
    <property type="match status" value="1"/>
</dbReference>
<dbReference type="InterPro" id="IPR006140">
    <property type="entry name" value="D-isomer_DH_NAD-bd"/>
</dbReference>
<dbReference type="InterPro" id="IPR029752">
    <property type="entry name" value="D-isomer_DH_CS1"/>
</dbReference>
<dbReference type="InterPro" id="IPR050223">
    <property type="entry name" value="D-isomer_2-hydroxyacid_DH"/>
</dbReference>
<feature type="domain" description="D-isomer specific 2-hydroxyacid dehydrogenase catalytic" evidence="5">
    <location>
        <begin position="20"/>
        <end position="319"/>
    </location>
</feature>
<evidence type="ECO:0000259" key="5">
    <source>
        <dbReference type="Pfam" id="PF00389"/>
    </source>
</evidence>
<evidence type="ECO:0000256" key="4">
    <source>
        <dbReference type="RuleBase" id="RU003719"/>
    </source>
</evidence>
<dbReference type="KEGG" id="pstg:E8M01_20050"/>
<evidence type="ECO:0000313" key="7">
    <source>
        <dbReference type="EMBL" id="QCI66307.1"/>
    </source>
</evidence>
<accession>A0A4D7BEE5</accession>
<evidence type="ECO:0000256" key="2">
    <source>
        <dbReference type="ARBA" id="ARBA00023002"/>
    </source>
</evidence>
<keyword evidence="2 4" id="KW-0560">Oxidoreductase</keyword>
<evidence type="ECO:0000313" key="8">
    <source>
        <dbReference type="Proteomes" id="UP000298781"/>
    </source>
</evidence>
<keyword evidence="3" id="KW-0520">NAD</keyword>
<dbReference type="InterPro" id="IPR029753">
    <property type="entry name" value="D-isomer_DH_CS"/>
</dbReference>
<dbReference type="GO" id="GO:0030267">
    <property type="term" value="F:glyoxylate reductase (NADPH) activity"/>
    <property type="evidence" value="ECO:0007669"/>
    <property type="project" value="TreeGrafter"/>
</dbReference>
<dbReference type="PANTHER" id="PTHR10996">
    <property type="entry name" value="2-HYDROXYACID DEHYDROGENASE-RELATED"/>
    <property type="match status" value="1"/>
</dbReference>
<organism evidence="7 8">
    <name type="scientific">Phreatobacter stygius</name>
    <dbReference type="NCBI Taxonomy" id="1940610"/>
    <lineage>
        <taxon>Bacteria</taxon>
        <taxon>Pseudomonadati</taxon>
        <taxon>Pseudomonadota</taxon>
        <taxon>Alphaproteobacteria</taxon>
        <taxon>Hyphomicrobiales</taxon>
        <taxon>Phreatobacteraceae</taxon>
        <taxon>Phreatobacter</taxon>
    </lineage>
</organism>
<dbReference type="GO" id="GO:0051287">
    <property type="term" value="F:NAD binding"/>
    <property type="evidence" value="ECO:0007669"/>
    <property type="project" value="InterPro"/>
</dbReference>
<dbReference type="SUPFAM" id="SSF52283">
    <property type="entry name" value="Formate/glycerate dehydrogenase catalytic domain-like"/>
    <property type="match status" value="1"/>
</dbReference>
<proteinExistence type="inferred from homology"/>
<sequence length="320" mass="33687">MKPYSVLVACQLPEAVERDLASALDVDFMPDARQRPVAELVARLDGRDALLLLAMTPADAALIEALPASVKAIATYSVGLDHIDLAAARKRGIAVLHTPDVLTDAVAETALLLLLGAARRATESIDLVRSGAWQGWTPTQLIGVELSGKTLGILGMGRIGRGIAERARAFGMTICYHNRSALPPDLAKGAVHHADAVEFLGAIDALAIACPLTEATRGFLDAERIAAMKPGAIVVNIARGPVIDDDALIAALQSGHVRAAGLDVFTNEPKLDPRYLNLGNAFLLPHIGSSTVESRRAMGRTLIDGFAALAAGRNPDNRVV</sequence>
<dbReference type="SUPFAM" id="SSF51735">
    <property type="entry name" value="NAD(P)-binding Rossmann-fold domains"/>
    <property type="match status" value="1"/>
</dbReference>
<evidence type="ECO:0000256" key="1">
    <source>
        <dbReference type="ARBA" id="ARBA00005854"/>
    </source>
</evidence>
<dbReference type="FunFam" id="3.40.50.720:FF:000203">
    <property type="entry name" value="D-3-phosphoglycerate dehydrogenase (SerA)"/>
    <property type="match status" value="1"/>
</dbReference>
<dbReference type="InterPro" id="IPR036291">
    <property type="entry name" value="NAD(P)-bd_dom_sf"/>
</dbReference>
<comment type="similarity">
    <text evidence="1 4">Belongs to the D-isomer specific 2-hydroxyacid dehydrogenase family.</text>
</comment>
<dbReference type="PROSITE" id="PS00065">
    <property type="entry name" value="D_2_HYDROXYACID_DH_1"/>
    <property type="match status" value="1"/>
</dbReference>
<dbReference type="GO" id="GO:0016618">
    <property type="term" value="F:hydroxypyruvate reductase [NAD(P)H] activity"/>
    <property type="evidence" value="ECO:0007669"/>
    <property type="project" value="TreeGrafter"/>
</dbReference>